<keyword evidence="1" id="KW-0732">Signal</keyword>
<accession>A0A6A6Q3W6</accession>
<evidence type="ECO:0000256" key="1">
    <source>
        <dbReference type="SAM" id="SignalP"/>
    </source>
</evidence>
<evidence type="ECO:0000313" key="2">
    <source>
        <dbReference type="EMBL" id="KAF2486684.1"/>
    </source>
</evidence>
<dbReference type="AlphaFoldDB" id="A0A6A6Q3W6"/>
<dbReference type="GeneID" id="54473738"/>
<organism evidence="2 3">
    <name type="scientific">Neohortaea acidophila</name>
    <dbReference type="NCBI Taxonomy" id="245834"/>
    <lineage>
        <taxon>Eukaryota</taxon>
        <taxon>Fungi</taxon>
        <taxon>Dikarya</taxon>
        <taxon>Ascomycota</taxon>
        <taxon>Pezizomycotina</taxon>
        <taxon>Dothideomycetes</taxon>
        <taxon>Dothideomycetidae</taxon>
        <taxon>Mycosphaerellales</taxon>
        <taxon>Teratosphaeriaceae</taxon>
        <taxon>Neohortaea</taxon>
    </lineage>
</organism>
<dbReference type="EMBL" id="MU001632">
    <property type="protein sequence ID" value="KAF2486684.1"/>
    <property type="molecule type" value="Genomic_DNA"/>
</dbReference>
<evidence type="ECO:0000313" key="3">
    <source>
        <dbReference type="Proteomes" id="UP000799767"/>
    </source>
</evidence>
<dbReference type="Proteomes" id="UP000799767">
    <property type="component" value="Unassembled WGS sequence"/>
</dbReference>
<reference evidence="2" key="1">
    <citation type="journal article" date="2020" name="Stud. Mycol.">
        <title>101 Dothideomycetes genomes: a test case for predicting lifestyles and emergence of pathogens.</title>
        <authorList>
            <person name="Haridas S."/>
            <person name="Albert R."/>
            <person name="Binder M."/>
            <person name="Bloem J."/>
            <person name="Labutti K."/>
            <person name="Salamov A."/>
            <person name="Andreopoulos B."/>
            <person name="Baker S."/>
            <person name="Barry K."/>
            <person name="Bills G."/>
            <person name="Bluhm B."/>
            <person name="Cannon C."/>
            <person name="Castanera R."/>
            <person name="Culley D."/>
            <person name="Daum C."/>
            <person name="Ezra D."/>
            <person name="Gonzalez J."/>
            <person name="Henrissat B."/>
            <person name="Kuo A."/>
            <person name="Liang C."/>
            <person name="Lipzen A."/>
            <person name="Lutzoni F."/>
            <person name="Magnuson J."/>
            <person name="Mondo S."/>
            <person name="Nolan M."/>
            <person name="Ohm R."/>
            <person name="Pangilinan J."/>
            <person name="Park H.-J."/>
            <person name="Ramirez L."/>
            <person name="Alfaro M."/>
            <person name="Sun H."/>
            <person name="Tritt A."/>
            <person name="Yoshinaga Y."/>
            <person name="Zwiers L.-H."/>
            <person name="Turgeon B."/>
            <person name="Goodwin S."/>
            <person name="Spatafora J."/>
            <person name="Crous P."/>
            <person name="Grigoriev I."/>
        </authorList>
    </citation>
    <scope>NUCLEOTIDE SEQUENCE</scope>
    <source>
        <strain evidence="2">CBS 113389</strain>
    </source>
</reference>
<dbReference type="RefSeq" id="XP_033593253.1">
    <property type="nucleotide sequence ID" value="XM_033732736.1"/>
</dbReference>
<sequence>MRCVAMLHCLLIALAIPYVAAQDLSVTCTSPQLPYAADRPTTTLHRTHTRTQVEWRDERITYTLTGPVPDSTITEHTELTVTATQTDYYETYTSVVWVATETTLGSRPVLTVFVDPPQAPMMPVETATEEENWYYKQRRREKRGLQQYATVVCDTVVHATNTVVRTAVDSIVNRGEPRRTIVLTVTHLKTINEFVTQPGTIEEHTRTTTWSSFTTFFRIATRTAPLPTGIK</sequence>
<feature type="signal peptide" evidence="1">
    <location>
        <begin position="1"/>
        <end position="21"/>
    </location>
</feature>
<name>A0A6A6Q3W6_9PEZI</name>
<keyword evidence="3" id="KW-1185">Reference proteome</keyword>
<protein>
    <submittedName>
        <fullName evidence="2">Uncharacterized protein</fullName>
    </submittedName>
</protein>
<gene>
    <name evidence="2" type="ORF">BDY17DRAFT_291935</name>
</gene>
<feature type="chain" id="PRO_5025441602" evidence="1">
    <location>
        <begin position="22"/>
        <end position="231"/>
    </location>
</feature>
<proteinExistence type="predicted"/>